<name>A0A9P5N1R6_9AGAM</name>
<dbReference type="Proteomes" id="UP000759537">
    <property type="component" value="Unassembled WGS sequence"/>
</dbReference>
<comment type="caution">
    <text evidence="2">The sequence shown here is derived from an EMBL/GenBank/DDBJ whole genome shotgun (WGS) entry which is preliminary data.</text>
</comment>
<feature type="region of interest" description="Disordered" evidence="1">
    <location>
        <begin position="108"/>
        <end position="244"/>
    </location>
</feature>
<keyword evidence="3" id="KW-1185">Reference proteome</keyword>
<reference evidence="2" key="2">
    <citation type="journal article" date="2020" name="Nat. Commun.">
        <title>Large-scale genome sequencing of mycorrhizal fungi provides insights into the early evolution of symbiotic traits.</title>
        <authorList>
            <person name="Miyauchi S."/>
            <person name="Kiss E."/>
            <person name="Kuo A."/>
            <person name="Drula E."/>
            <person name="Kohler A."/>
            <person name="Sanchez-Garcia M."/>
            <person name="Morin E."/>
            <person name="Andreopoulos B."/>
            <person name="Barry K.W."/>
            <person name="Bonito G."/>
            <person name="Buee M."/>
            <person name="Carver A."/>
            <person name="Chen C."/>
            <person name="Cichocki N."/>
            <person name="Clum A."/>
            <person name="Culley D."/>
            <person name="Crous P.W."/>
            <person name="Fauchery L."/>
            <person name="Girlanda M."/>
            <person name="Hayes R.D."/>
            <person name="Keri Z."/>
            <person name="LaButti K."/>
            <person name="Lipzen A."/>
            <person name="Lombard V."/>
            <person name="Magnuson J."/>
            <person name="Maillard F."/>
            <person name="Murat C."/>
            <person name="Nolan M."/>
            <person name="Ohm R.A."/>
            <person name="Pangilinan J."/>
            <person name="Pereira M.F."/>
            <person name="Perotto S."/>
            <person name="Peter M."/>
            <person name="Pfister S."/>
            <person name="Riley R."/>
            <person name="Sitrit Y."/>
            <person name="Stielow J.B."/>
            <person name="Szollosi G."/>
            <person name="Zifcakova L."/>
            <person name="Stursova M."/>
            <person name="Spatafora J.W."/>
            <person name="Tedersoo L."/>
            <person name="Vaario L.M."/>
            <person name="Yamada A."/>
            <person name="Yan M."/>
            <person name="Wang P."/>
            <person name="Xu J."/>
            <person name="Bruns T."/>
            <person name="Baldrian P."/>
            <person name="Vilgalys R."/>
            <person name="Dunand C."/>
            <person name="Henrissat B."/>
            <person name="Grigoriev I.V."/>
            <person name="Hibbett D."/>
            <person name="Nagy L.G."/>
            <person name="Martin F.M."/>
        </authorList>
    </citation>
    <scope>NUCLEOTIDE SEQUENCE</scope>
    <source>
        <strain evidence="2">Prilba</strain>
    </source>
</reference>
<accession>A0A9P5N1R6</accession>
<organism evidence="2 3">
    <name type="scientific">Russula ochroleuca</name>
    <dbReference type="NCBI Taxonomy" id="152965"/>
    <lineage>
        <taxon>Eukaryota</taxon>
        <taxon>Fungi</taxon>
        <taxon>Dikarya</taxon>
        <taxon>Basidiomycota</taxon>
        <taxon>Agaricomycotina</taxon>
        <taxon>Agaricomycetes</taxon>
        <taxon>Russulales</taxon>
        <taxon>Russulaceae</taxon>
        <taxon>Russula</taxon>
    </lineage>
</organism>
<evidence type="ECO:0000256" key="1">
    <source>
        <dbReference type="SAM" id="MobiDB-lite"/>
    </source>
</evidence>
<evidence type="ECO:0000313" key="2">
    <source>
        <dbReference type="EMBL" id="KAF8483976.1"/>
    </source>
</evidence>
<reference evidence="2" key="1">
    <citation type="submission" date="2019-10" db="EMBL/GenBank/DDBJ databases">
        <authorList>
            <consortium name="DOE Joint Genome Institute"/>
            <person name="Kuo A."/>
            <person name="Miyauchi S."/>
            <person name="Kiss E."/>
            <person name="Drula E."/>
            <person name="Kohler A."/>
            <person name="Sanchez-Garcia M."/>
            <person name="Andreopoulos B."/>
            <person name="Barry K.W."/>
            <person name="Bonito G."/>
            <person name="Buee M."/>
            <person name="Carver A."/>
            <person name="Chen C."/>
            <person name="Cichocki N."/>
            <person name="Clum A."/>
            <person name="Culley D."/>
            <person name="Crous P.W."/>
            <person name="Fauchery L."/>
            <person name="Girlanda M."/>
            <person name="Hayes R."/>
            <person name="Keri Z."/>
            <person name="LaButti K."/>
            <person name="Lipzen A."/>
            <person name="Lombard V."/>
            <person name="Magnuson J."/>
            <person name="Maillard F."/>
            <person name="Morin E."/>
            <person name="Murat C."/>
            <person name="Nolan M."/>
            <person name="Ohm R."/>
            <person name="Pangilinan J."/>
            <person name="Pereira M."/>
            <person name="Perotto S."/>
            <person name="Peter M."/>
            <person name="Riley R."/>
            <person name="Sitrit Y."/>
            <person name="Stielow B."/>
            <person name="Szollosi G."/>
            <person name="Zifcakova L."/>
            <person name="Stursova M."/>
            <person name="Spatafora J.W."/>
            <person name="Tedersoo L."/>
            <person name="Vaario L.-M."/>
            <person name="Yamada A."/>
            <person name="Yan M."/>
            <person name="Wang P."/>
            <person name="Xu J."/>
            <person name="Bruns T."/>
            <person name="Baldrian P."/>
            <person name="Vilgalys R."/>
            <person name="Henrissat B."/>
            <person name="Grigoriev I.V."/>
            <person name="Hibbett D."/>
            <person name="Nagy L.G."/>
            <person name="Martin F.M."/>
        </authorList>
    </citation>
    <scope>NUCLEOTIDE SEQUENCE</scope>
    <source>
        <strain evidence="2">Prilba</strain>
    </source>
</reference>
<dbReference type="EMBL" id="WHVB01000004">
    <property type="protein sequence ID" value="KAF8483976.1"/>
    <property type="molecule type" value="Genomic_DNA"/>
</dbReference>
<feature type="compositionally biased region" description="Pro residues" evidence="1">
    <location>
        <begin position="183"/>
        <end position="198"/>
    </location>
</feature>
<sequence>MRPLDGDLEACFCFGSRYYSSSYSWLHSHLRNWHLASVRAMHQLANSIHALALQVLKGPSLYSVSLNRATDAAEMPYSLLGIHSNSDTSLADPLSEFAFSGPLQRVSRLPPTKVFPTEGPRATAPSSKIDSPQDLAPFAHLVHADPVSPSCPQPPIPNRIHHGYRRVPNLPQLPPAHRHPSPARSPSPPATGPPPPSPNRKDLSRPCLGLRVGKRSLGSPTPAWRPSSPKSKTSGLDLVSSRHS</sequence>
<gene>
    <name evidence="2" type="ORF">DFH94DRAFT_725742</name>
</gene>
<evidence type="ECO:0000313" key="3">
    <source>
        <dbReference type="Proteomes" id="UP000759537"/>
    </source>
</evidence>
<dbReference type="AlphaFoldDB" id="A0A9P5N1R6"/>
<protein>
    <submittedName>
        <fullName evidence="2">Uncharacterized protein</fullName>
    </submittedName>
</protein>
<proteinExistence type="predicted"/>